<comment type="caution">
    <text evidence="2">The sequence shown here is derived from an EMBL/GenBank/DDBJ whole genome shotgun (WGS) entry which is preliminary data.</text>
</comment>
<name>A0A2A2B156_9BURK</name>
<dbReference type="GO" id="GO:0003677">
    <property type="term" value="F:DNA binding"/>
    <property type="evidence" value="ECO:0007669"/>
    <property type="project" value="InterPro"/>
</dbReference>
<accession>A0A2A2B156</accession>
<dbReference type="EMBL" id="NSJE01000003">
    <property type="protein sequence ID" value="PAT43798.1"/>
    <property type="molecule type" value="Genomic_DNA"/>
</dbReference>
<dbReference type="InterPro" id="IPR001387">
    <property type="entry name" value="Cro/C1-type_HTH"/>
</dbReference>
<dbReference type="RefSeq" id="WP_095551200.1">
    <property type="nucleotide sequence ID" value="NZ_NSJE01000003.1"/>
</dbReference>
<evidence type="ECO:0000313" key="3">
    <source>
        <dbReference type="Proteomes" id="UP000218439"/>
    </source>
</evidence>
<sequence>MVVDGRDYDKKIYLSQGLTVPKDKKFFQGHERLAEERARFFATQQEAADYFGVTRVTWGQCERGNATPSGEVLAGLAQMGADVLYILTGQRGSASPPAPAAPPITEGERTLLALYHAAPAQVQEGVRTTLGAFGPAADQRNTKGRAA</sequence>
<dbReference type="SUPFAM" id="SSF47413">
    <property type="entry name" value="lambda repressor-like DNA-binding domains"/>
    <property type="match status" value="1"/>
</dbReference>
<dbReference type="CDD" id="cd00093">
    <property type="entry name" value="HTH_XRE"/>
    <property type="match status" value="1"/>
</dbReference>
<reference evidence="2 3" key="1">
    <citation type="submission" date="2017-08" db="EMBL/GenBank/DDBJ databases">
        <title>WGS of Clinical strains of the CDC Group NO-1 linked to zoonotic infections in humans.</title>
        <authorList>
            <person name="Bernier A.-M."/>
            <person name="Bernard K."/>
        </authorList>
    </citation>
    <scope>NUCLEOTIDE SEQUENCE [LARGE SCALE GENOMIC DNA]</scope>
    <source>
        <strain evidence="2 3">NML120219</strain>
    </source>
</reference>
<dbReference type="AlphaFoldDB" id="A0A2A2B156"/>
<evidence type="ECO:0000313" key="2">
    <source>
        <dbReference type="EMBL" id="PAT43798.1"/>
    </source>
</evidence>
<feature type="domain" description="HTH cro/C1-type" evidence="1">
    <location>
        <begin position="32"/>
        <end position="86"/>
    </location>
</feature>
<evidence type="ECO:0000259" key="1">
    <source>
        <dbReference type="SMART" id="SM00530"/>
    </source>
</evidence>
<organism evidence="2 3">
    <name type="scientific">Vandammella animalimorsus</name>
    <dbReference type="NCBI Taxonomy" id="2029117"/>
    <lineage>
        <taxon>Bacteria</taxon>
        <taxon>Pseudomonadati</taxon>
        <taxon>Pseudomonadota</taxon>
        <taxon>Betaproteobacteria</taxon>
        <taxon>Burkholderiales</taxon>
        <taxon>Comamonadaceae</taxon>
        <taxon>Vandammella</taxon>
    </lineage>
</organism>
<protein>
    <recommendedName>
        <fullName evidence="1">HTH cro/C1-type domain-containing protein</fullName>
    </recommendedName>
</protein>
<dbReference type="Proteomes" id="UP000218439">
    <property type="component" value="Unassembled WGS sequence"/>
</dbReference>
<proteinExistence type="predicted"/>
<dbReference type="Gene3D" id="1.10.260.40">
    <property type="entry name" value="lambda repressor-like DNA-binding domains"/>
    <property type="match status" value="1"/>
</dbReference>
<dbReference type="InterPro" id="IPR010982">
    <property type="entry name" value="Lambda_DNA-bd_dom_sf"/>
</dbReference>
<dbReference type="SMART" id="SM00530">
    <property type="entry name" value="HTH_XRE"/>
    <property type="match status" value="1"/>
</dbReference>
<gene>
    <name evidence="2" type="ORF">CK621_02890</name>
</gene>